<dbReference type="PANTHER" id="PTHR48078">
    <property type="entry name" value="THREONINE DEHYDRATASE, MITOCHONDRIAL-RELATED"/>
    <property type="match status" value="1"/>
</dbReference>
<comment type="caution">
    <text evidence="5">The sequence shown here is derived from an EMBL/GenBank/DDBJ whole genome shotgun (WGS) entry which is preliminary data.</text>
</comment>
<dbReference type="PRINTS" id="PR00469">
    <property type="entry name" value="PNDRDTASEII"/>
</dbReference>
<dbReference type="InterPro" id="IPR001926">
    <property type="entry name" value="TrpB-like_PALP"/>
</dbReference>
<keyword evidence="2" id="KW-0663">Pyridoxal phosphate</keyword>
<proteinExistence type="predicted"/>
<sequence>MYVDAMDLRCSSCDVVADPLAWACPSCGGALDVPPIPLEGSPSGEGVWRYRDWLPAVDGISLGEPVTPLVRMPWDGLDLTLKLEGALPTGSFKDRGTAVLVSWLKAHGASSVVIDSSGNAGAALAAYSARAGLKCHVFAPASASPGKLRQIAAYGAELHAVPGTRQAVADAAVDHARVTGDVYASHAWHPMFIVGTRTFAFEAWERMGVPDAVVLPVGAGTLMLGIAHGFADLRAAGLTDRVPEIYAIQSTACAPLLADGREPVEVVVGDTAAEGIKIAHPPRGRAVIAHATDVLALDDDALWAAHARFRLAGVYTEPTSAIALAGLTNLAERLEGKKVLVPITATGLKSPA</sequence>
<name>A0A4V5V005_9ACTN</name>
<dbReference type="GO" id="GO:0004794">
    <property type="term" value="F:threonine deaminase activity"/>
    <property type="evidence" value="ECO:0007669"/>
    <property type="project" value="TreeGrafter"/>
</dbReference>
<dbReference type="Pfam" id="PF00291">
    <property type="entry name" value="PALP"/>
    <property type="match status" value="1"/>
</dbReference>
<reference evidence="5 6" key="1">
    <citation type="submission" date="2019-04" db="EMBL/GenBank/DDBJ databases">
        <title>Herbidospora sp. NEAU-GS14.nov., a novel actinomycete isolated from soil.</title>
        <authorList>
            <person name="Han L."/>
        </authorList>
    </citation>
    <scope>NUCLEOTIDE SEQUENCE [LARGE SCALE GENOMIC DNA]</scope>
    <source>
        <strain evidence="5 6">NEAU-GS14</strain>
    </source>
</reference>
<accession>A0A4V5V005</accession>
<dbReference type="Proteomes" id="UP000308705">
    <property type="component" value="Unassembled WGS sequence"/>
</dbReference>
<evidence type="ECO:0000256" key="2">
    <source>
        <dbReference type="ARBA" id="ARBA00022898"/>
    </source>
</evidence>
<evidence type="ECO:0000259" key="4">
    <source>
        <dbReference type="Pfam" id="PF00291"/>
    </source>
</evidence>
<dbReference type="GO" id="GO:0009097">
    <property type="term" value="P:isoleucine biosynthetic process"/>
    <property type="evidence" value="ECO:0007669"/>
    <property type="project" value="TreeGrafter"/>
</dbReference>
<evidence type="ECO:0000256" key="3">
    <source>
        <dbReference type="ARBA" id="ARBA00023239"/>
    </source>
</evidence>
<protein>
    <submittedName>
        <fullName evidence="5">Pyridoxal-phosphate dependent enzyme</fullName>
    </submittedName>
</protein>
<keyword evidence="3" id="KW-0456">Lyase</keyword>
<dbReference type="GO" id="GO:0006567">
    <property type="term" value="P:L-threonine catabolic process"/>
    <property type="evidence" value="ECO:0007669"/>
    <property type="project" value="TreeGrafter"/>
</dbReference>
<feature type="domain" description="Tryptophan synthase beta chain-like PALP" evidence="4">
    <location>
        <begin position="60"/>
        <end position="344"/>
    </location>
</feature>
<dbReference type="PANTHER" id="PTHR48078:SF6">
    <property type="entry name" value="L-THREONINE DEHYDRATASE CATABOLIC TDCB"/>
    <property type="match status" value="1"/>
</dbReference>
<dbReference type="GO" id="GO:0006565">
    <property type="term" value="P:L-serine catabolic process"/>
    <property type="evidence" value="ECO:0007669"/>
    <property type="project" value="TreeGrafter"/>
</dbReference>
<dbReference type="InterPro" id="IPR036052">
    <property type="entry name" value="TrpB-like_PALP_sf"/>
</dbReference>
<dbReference type="GO" id="GO:0003941">
    <property type="term" value="F:L-serine ammonia-lyase activity"/>
    <property type="evidence" value="ECO:0007669"/>
    <property type="project" value="TreeGrafter"/>
</dbReference>
<gene>
    <name evidence="5" type="ORF">FDA94_05950</name>
</gene>
<evidence type="ECO:0000256" key="1">
    <source>
        <dbReference type="ARBA" id="ARBA00001933"/>
    </source>
</evidence>
<dbReference type="InterPro" id="IPR050147">
    <property type="entry name" value="Ser/Thr_Dehydratase"/>
</dbReference>
<evidence type="ECO:0000313" key="6">
    <source>
        <dbReference type="Proteomes" id="UP000308705"/>
    </source>
</evidence>
<dbReference type="OrthoDB" id="9778118at2"/>
<dbReference type="SUPFAM" id="SSF53686">
    <property type="entry name" value="Tryptophan synthase beta subunit-like PLP-dependent enzymes"/>
    <property type="match status" value="1"/>
</dbReference>
<keyword evidence="6" id="KW-1185">Reference proteome</keyword>
<dbReference type="AlphaFoldDB" id="A0A4V5V005"/>
<organism evidence="5 6">
    <name type="scientific">Herbidospora galbida</name>
    <dbReference type="NCBI Taxonomy" id="2575442"/>
    <lineage>
        <taxon>Bacteria</taxon>
        <taxon>Bacillati</taxon>
        <taxon>Actinomycetota</taxon>
        <taxon>Actinomycetes</taxon>
        <taxon>Streptosporangiales</taxon>
        <taxon>Streptosporangiaceae</taxon>
        <taxon>Herbidospora</taxon>
    </lineage>
</organism>
<comment type="cofactor">
    <cofactor evidence="1">
        <name>pyridoxal 5'-phosphate</name>
        <dbReference type="ChEBI" id="CHEBI:597326"/>
    </cofactor>
</comment>
<evidence type="ECO:0000313" key="5">
    <source>
        <dbReference type="EMBL" id="TKK90533.1"/>
    </source>
</evidence>
<dbReference type="Gene3D" id="3.40.50.1100">
    <property type="match status" value="2"/>
</dbReference>
<dbReference type="EMBL" id="SZQA01000003">
    <property type="protein sequence ID" value="TKK90533.1"/>
    <property type="molecule type" value="Genomic_DNA"/>
</dbReference>